<dbReference type="Gene3D" id="2.40.170.20">
    <property type="entry name" value="TonB-dependent receptor, beta-barrel domain"/>
    <property type="match status" value="1"/>
</dbReference>
<keyword evidence="12" id="KW-0732">Signal</keyword>
<evidence type="ECO:0000256" key="10">
    <source>
        <dbReference type="PROSITE-ProRule" id="PRU01360"/>
    </source>
</evidence>
<dbReference type="GO" id="GO:0015344">
    <property type="term" value="F:siderophore uptake transmembrane transporter activity"/>
    <property type="evidence" value="ECO:0007669"/>
    <property type="project" value="TreeGrafter"/>
</dbReference>
<dbReference type="Pfam" id="PF00593">
    <property type="entry name" value="TonB_dep_Rec_b-barrel"/>
    <property type="match status" value="1"/>
</dbReference>
<dbReference type="eggNOG" id="COG4773">
    <property type="taxonomic scope" value="Bacteria"/>
</dbReference>
<comment type="similarity">
    <text evidence="2 10 11">Belongs to the TonB-dependent receptor family.</text>
</comment>
<evidence type="ECO:0000256" key="3">
    <source>
        <dbReference type="ARBA" id="ARBA00022448"/>
    </source>
</evidence>
<dbReference type="GO" id="GO:0009279">
    <property type="term" value="C:cell outer membrane"/>
    <property type="evidence" value="ECO:0007669"/>
    <property type="project" value="UniProtKB-SubCell"/>
</dbReference>
<dbReference type="PANTHER" id="PTHR32552:SF74">
    <property type="entry name" value="HYDROXAMATE SIDEROPHORE RECEPTOR FHUE"/>
    <property type="match status" value="1"/>
</dbReference>
<keyword evidence="4 10" id="KW-1134">Transmembrane beta strand</keyword>
<dbReference type="PANTHER" id="PTHR32552">
    <property type="entry name" value="FERRICHROME IRON RECEPTOR-RELATED"/>
    <property type="match status" value="1"/>
</dbReference>
<evidence type="ECO:0000256" key="7">
    <source>
        <dbReference type="ARBA" id="ARBA00023136"/>
    </source>
</evidence>
<protein>
    <submittedName>
        <fullName evidence="15">Outer membrane receptor for ferric coprogen and ferric-rhodotorulic acid</fullName>
    </submittedName>
</protein>
<dbReference type="EMBL" id="CP002600">
    <property type="protein sequence ID" value="AEA64130.1"/>
    <property type="molecule type" value="Genomic_DNA"/>
</dbReference>
<dbReference type="CDD" id="cd01347">
    <property type="entry name" value="ligand_gated_channel"/>
    <property type="match status" value="1"/>
</dbReference>
<evidence type="ECO:0000256" key="8">
    <source>
        <dbReference type="ARBA" id="ARBA00023170"/>
    </source>
</evidence>
<feature type="signal peptide" evidence="12">
    <location>
        <begin position="1"/>
        <end position="41"/>
    </location>
</feature>
<dbReference type="Proteomes" id="UP000008316">
    <property type="component" value="Chromosome 2"/>
</dbReference>
<dbReference type="HOGENOM" id="CLU_008287_9_3_4"/>
<dbReference type="GO" id="GO:0015891">
    <property type="term" value="P:siderophore transport"/>
    <property type="evidence" value="ECO:0007669"/>
    <property type="project" value="InterPro"/>
</dbReference>
<dbReference type="STRING" id="999541.bgla_2g16880"/>
<keyword evidence="6 11" id="KW-0798">TonB box</keyword>
<dbReference type="Gene3D" id="2.170.130.10">
    <property type="entry name" value="TonB-dependent receptor, plug domain"/>
    <property type="match status" value="1"/>
</dbReference>
<keyword evidence="3 10" id="KW-0813">Transport</keyword>
<dbReference type="NCBIfam" id="TIGR01783">
    <property type="entry name" value="TonB-siderophor"/>
    <property type="match status" value="1"/>
</dbReference>
<dbReference type="InterPro" id="IPR010105">
    <property type="entry name" value="TonB_sidphr_rcpt"/>
</dbReference>
<evidence type="ECO:0000313" key="16">
    <source>
        <dbReference type="Proteomes" id="UP000008316"/>
    </source>
</evidence>
<feature type="domain" description="TonB-dependent receptor plug" evidence="14">
    <location>
        <begin position="87"/>
        <end position="185"/>
    </location>
</feature>
<accession>F2LPU1</accession>
<dbReference type="GO" id="GO:0038023">
    <property type="term" value="F:signaling receptor activity"/>
    <property type="evidence" value="ECO:0007669"/>
    <property type="project" value="InterPro"/>
</dbReference>
<reference evidence="15 16" key="1">
    <citation type="journal article" date="2011" name="J. Bacteriol.">
        <title>Complete genome sequence of Burkholderia gladioli BSR3.</title>
        <authorList>
            <person name="Seo Y.S."/>
            <person name="Lim J."/>
            <person name="Choi B.S."/>
            <person name="Kim H."/>
            <person name="Goo E."/>
            <person name="Lee B."/>
            <person name="Lim J.S."/>
            <person name="Choi I.Y."/>
            <person name="Moon J.S."/>
            <person name="Kim J."/>
            <person name="Hwang I."/>
        </authorList>
    </citation>
    <scope>NUCLEOTIDE SEQUENCE [LARGE SCALE GENOMIC DNA]</scope>
    <source>
        <strain evidence="15 16">BSR3</strain>
    </source>
</reference>
<dbReference type="InterPro" id="IPR037066">
    <property type="entry name" value="Plug_dom_sf"/>
</dbReference>
<name>F2LPU1_BURGS</name>
<comment type="subcellular location">
    <subcellularLocation>
        <location evidence="1 10">Cell outer membrane</location>
        <topology evidence="1 10">Multi-pass membrane protein</topology>
    </subcellularLocation>
</comment>
<evidence type="ECO:0000256" key="9">
    <source>
        <dbReference type="ARBA" id="ARBA00023237"/>
    </source>
</evidence>
<dbReference type="InterPro" id="IPR000531">
    <property type="entry name" value="Beta-barrel_TonB"/>
</dbReference>
<dbReference type="InterPro" id="IPR039426">
    <property type="entry name" value="TonB-dep_rcpt-like"/>
</dbReference>
<dbReference type="RefSeq" id="WP_013690457.1">
    <property type="nucleotide sequence ID" value="NC_015376.1"/>
</dbReference>
<dbReference type="AlphaFoldDB" id="F2LPU1"/>
<proteinExistence type="inferred from homology"/>
<dbReference type="KEGG" id="bgd:bgla_2g16880"/>
<dbReference type="Pfam" id="PF07715">
    <property type="entry name" value="Plug"/>
    <property type="match status" value="1"/>
</dbReference>
<evidence type="ECO:0000256" key="2">
    <source>
        <dbReference type="ARBA" id="ARBA00009810"/>
    </source>
</evidence>
<feature type="domain" description="TonB-dependent receptor-like beta-barrel" evidence="13">
    <location>
        <begin position="283"/>
        <end position="691"/>
    </location>
</feature>
<keyword evidence="8 15" id="KW-0675">Receptor</keyword>
<keyword evidence="5 10" id="KW-0812">Transmembrane</keyword>
<keyword evidence="9 10" id="KW-0998">Cell outer membrane</keyword>
<evidence type="ECO:0000256" key="1">
    <source>
        <dbReference type="ARBA" id="ARBA00004571"/>
    </source>
</evidence>
<evidence type="ECO:0000256" key="11">
    <source>
        <dbReference type="RuleBase" id="RU003357"/>
    </source>
</evidence>
<dbReference type="PROSITE" id="PS52016">
    <property type="entry name" value="TONB_DEPENDENT_REC_3"/>
    <property type="match status" value="1"/>
</dbReference>
<evidence type="ECO:0000256" key="12">
    <source>
        <dbReference type="SAM" id="SignalP"/>
    </source>
</evidence>
<evidence type="ECO:0000256" key="5">
    <source>
        <dbReference type="ARBA" id="ARBA00022692"/>
    </source>
</evidence>
<keyword evidence="7 10" id="KW-0472">Membrane</keyword>
<evidence type="ECO:0000313" key="15">
    <source>
        <dbReference type="EMBL" id="AEA64130.1"/>
    </source>
</evidence>
<evidence type="ECO:0000259" key="13">
    <source>
        <dbReference type="Pfam" id="PF00593"/>
    </source>
</evidence>
<sequence length="722" mass="78778">MGISMDVWRRGRRVSYRQAGAIRLTPIAIALCATWAGAAHAQQAGSAAQSTALPTVSVSATADATTEDSGSYVARNATVGGRTPTAIKEIPYSVSVLTRQRMDDQNLTTIQDALRYVTGVTSVNYGDGTAYFRARGTQLGIEFDGTSIVGGLQYLTQFDLGIYDRIEILRGPSGTFDGAGEPGGTVNLVRKRPQKEFHIGTETQISSFGGVRQMVDVTGSLNKDGTLRGRAVIVGADQHQSIDRSRTKDVTAYGALDWDITPRTTLSLSAGYQVAPASGFDYGASAAFNNSLTSIVGRVPSSYSQNFAPDWNYSYTSIQEVNGNLVHKFENGWKSQTTLFYRHMLAKGDYADTGPGALVNGTTRFNERTQRNTYDWFGADTNVSGPVQLFGRTHTLTFGANYSVMSETAYSGFASLGIGNLFDPNAMNKVVVPTTFGQNVRQVQYGFYTQARVKLLDPLTLVLGGRLAFYQQRSQSLVPTTQDWSTDADVNHRFLPSVGLVYDITPTTTAYVSYSRFLAAQTGAEAGGGAIGPRTGEQYEVGVKNTFLGGRLSTTAALFRINDNGRSITDPNNPTFVVPGGKARDEGFEFEVTGQPVENWNIYAGYTYLNESFENDTANLTDGTDPRHQFKLWTNYEFTRGMVRGLSIGGGVLAQTQITRNVSQGAYAIFNAQVGYRFNKHVQATLALNNIFNRDYYIRPPGNFYSVFGDRRNVMLTVRSDF</sequence>
<dbReference type="InterPro" id="IPR012910">
    <property type="entry name" value="Plug_dom"/>
</dbReference>
<feature type="chain" id="PRO_5003281275" evidence="12">
    <location>
        <begin position="42"/>
        <end position="722"/>
    </location>
</feature>
<dbReference type="SUPFAM" id="SSF56935">
    <property type="entry name" value="Porins"/>
    <property type="match status" value="1"/>
</dbReference>
<evidence type="ECO:0000256" key="4">
    <source>
        <dbReference type="ARBA" id="ARBA00022452"/>
    </source>
</evidence>
<evidence type="ECO:0000256" key="6">
    <source>
        <dbReference type="ARBA" id="ARBA00023077"/>
    </source>
</evidence>
<gene>
    <name evidence="15" type="ordered locus">bgla_2g16880</name>
</gene>
<keyword evidence="16" id="KW-1185">Reference proteome</keyword>
<organism evidence="15 16">
    <name type="scientific">Burkholderia gladioli (strain BSR3)</name>
    <dbReference type="NCBI Taxonomy" id="999541"/>
    <lineage>
        <taxon>Bacteria</taxon>
        <taxon>Pseudomonadati</taxon>
        <taxon>Pseudomonadota</taxon>
        <taxon>Betaproteobacteria</taxon>
        <taxon>Burkholderiales</taxon>
        <taxon>Burkholderiaceae</taxon>
        <taxon>Burkholderia</taxon>
    </lineage>
</organism>
<dbReference type="InterPro" id="IPR036942">
    <property type="entry name" value="Beta-barrel_TonB_sf"/>
</dbReference>
<evidence type="ECO:0000259" key="14">
    <source>
        <dbReference type="Pfam" id="PF07715"/>
    </source>
</evidence>